<dbReference type="AlphaFoldDB" id="A0A1L9R7T7"/>
<dbReference type="EMBL" id="KV878216">
    <property type="protein sequence ID" value="OJJ30947.1"/>
    <property type="molecule type" value="Genomic_DNA"/>
</dbReference>
<dbReference type="NCBIfam" id="TIGR01549">
    <property type="entry name" value="HAD-SF-IA-v1"/>
    <property type="match status" value="1"/>
</dbReference>
<dbReference type="InterPro" id="IPR006439">
    <property type="entry name" value="HAD-SF_hydro_IA"/>
</dbReference>
<dbReference type="InterPro" id="IPR050155">
    <property type="entry name" value="HAD-like_hydrolase_sf"/>
</dbReference>
<dbReference type="SUPFAM" id="SSF56784">
    <property type="entry name" value="HAD-like"/>
    <property type="match status" value="1"/>
</dbReference>
<dbReference type="Pfam" id="PF13419">
    <property type="entry name" value="HAD_2"/>
    <property type="match status" value="1"/>
</dbReference>
<name>A0A1L9R7T7_ASPWE</name>
<dbReference type="InterPro" id="IPR023198">
    <property type="entry name" value="PGP-like_dom2"/>
</dbReference>
<dbReference type="PANTHER" id="PTHR43434:SF1">
    <property type="entry name" value="PHOSPHOGLYCOLATE PHOSPHATASE"/>
    <property type="match status" value="1"/>
</dbReference>
<dbReference type="InterPro" id="IPR036412">
    <property type="entry name" value="HAD-like_sf"/>
</dbReference>
<evidence type="ECO:0000313" key="1">
    <source>
        <dbReference type="EMBL" id="OJJ30947.1"/>
    </source>
</evidence>
<dbReference type="STRING" id="1073089.A0A1L9R7T7"/>
<dbReference type="GO" id="GO:0008967">
    <property type="term" value="F:phosphoglycolate phosphatase activity"/>
    <property type="evidence" value="ECO:0007669"/>
    <property type="project" value="TreeGrafter"/>
</dbReference>
<dbReference type="RefSeq" id="XP_040684624.1">
    <property type="nucleotide sequence ID" value="XM_040836387.1"/>
</dbReference>
<dbReference type="GO" id="GO:0006281">
    <property type="term" value="P:DNA repair"/>
    <property type="evidence" value="ECO:0007669"/>
    <property type="project" value="TreeGrafter"/>
</dbReference>
<dbReference type="SFLD" id="SFLDS00003">
    <property type="entry name" value="Haloacid_Dehalogenase"/>
    <property type="match status" value="1"/>
</dbReference>
<proteinExistence type="predicted"/>
<dbReference type="Gene3D" id="3.40.50.1000">
    <property type="entry name" value="HAD superfamily/HAD-like"/>
    <property type="match status" value="1"/>
</dbReference>
<dbReference type="VEuPathDB" id="FungiDB:ASPWEDRAFT_44898"/>
<sequence>MFKLAIFDFDGTIFDSHDAITHAISQTFTTLSTHQPPESEIHRLISSGSDLRLTLTSLHPENASFDMNEWVTKYRQIYAETSATRSTAYPGAEDVLQFMQAQGIPMAIISNKDVTAVKVALERVDLLKYFPEALIVGDNVPGAEQKPSTASFINVLQPAMKKVYGGGYSVEGKDVLMVGDTVADIQFARNIGSQVCWCSYGQGNKAVCEKLEPDLTIDAFVDFIGLIRQLVV</sequence>
<accession>A0A1L9R7T7</accession>
<evidence type="ECO:0008006" key="3">
    <source>
        <dbReference type="Google" id="ProtNLM"/>
    </source>
</evidence>
<organism evidence="1 2">
    <name type="scientific">Aspergillus wentii DTO 134E9</name>
    <dbReference type="NCBI Taxonomy" id="1073089"/>
    <lineage>
        <taxon>Eukaryota</taxon>
        <taxon>Fungi</taxon>
        <taxon>Dikarya</taxon>
        <taxon>Ascomycota</taxon>
        <taxon>Pezizomycotina</taxon>
        <taxon>Eurotiomycetes</taxon>
        <taxon>Eurotiomycetidae</taxon>
        <taxon>Eurotiales</taxon>
        <taxon>Aspergillaceae</taxon>
        <taxon>Aspergillus</taxon>
        <taxon>Aspergillus subgen. Cremei</taxon>
    </lineage>
</organism>
<dbReference type="Gene3D" id="1.10.150.240">
    <property type="entry name" value="Putative phosphatase, domain 2"/>
    <property type="match status" value="1"/>
</dbReference>
<dbReference type="PANTHER" id="PTHR43434">
    <property type="entry name" value="PHOSPHOGLYCOLATE PHOSPHATASE"/>
    <property type="match status" value="1"/>
</dbReference>
<keyword evidence="2" id="KW-1185">Reference proteome</keyword>
<dbReference type="Proteomes" id="UP000184383">
    <property type="component" value="Unassembled WGS sequence"/>
</dbReference>
<dbReference type="InterPro" id="IPR023214">
    <property type="entry name" value="HAD_sf"/>
</dbReference>
<dbReference type="SFLD" id="SFLDG01129">
    <property type="entry name" value="C1.5:_HAD__Beta-PGM__Phosphata"/>
    <property type="match status" value="1"/>
</dbReference>
<dbReference type="GeneID" id="63752235"/>
<protein>
    <recommendedName>
        <fullName evidence="3">Phosphoglycolate phosphatase</fullName>
    </recommendedName>
</protein>
<gene>
    <name evidence="1" type="ORF">ASPWEDRAFT_44898</name>
</gene>
<dbReference type="InterPro" id="IPR041492">
    <property type="entry name" value="HAD_2"/>
</dbReference>
<dbReference type="OrthoDB" id="47007at2759"/>
<reference evidence="2" key="1">
    <citation type="journal article" date="2017" name="Genome Biol.">
        <title>Comparative genomics reveals high biological diversity and specific adaptations in the industrially and medically important fungal genus Aspergillus.</title>
        <authorList>
            <person name="de Vries R.P."/>
            <person name="Riley R."/>
            <person name="Wiebenga A."/>
            <person name="Aguilar-Osorio G."/>
            <person name="Amillis S."/>
            <person name="Uchima C.A."/>
            <person name="Anderluh G."/>
            <person name="Asadollahi M."/>
            <person name="Askin M."/>
            <person name="Barry K."/>
            <person name="Battaglia E."/>
            <person name="Bayram O."/>
            <person name="Benocci T."/>
            <person name="Braus-Stromeyer S.A."/>
            <person name="Caldana C."/>
            <person name="Canovas D."/>
            <person name="Cerqueira G.C."/>
            <person name="Chen F."/>
            <person name="Chen W."/>
            <person name="Choi C."/>
            <person name="Clum A."/>
            <person name="Dos Santos R.A."/>
            <person name="Damasio A.R."/>
            <person name="Diallinas G."/>
            <person name="Emri T."/>
            <person name="Fekete E."/>
            <person name="Flipphi M."/>
            <person name="Freyberg S."/>
            <person name="Gallo A."/>
            <person name="Gournas C."/>
            <person name="Habgood R."/>
            <person name="Hainaut M."/>
            <person name="Harispe M.L."/>
            <person name="Henrissat B."/>
            <person name="Hilden K.S."/>
            <person name="Hope R."/>
            <person name="Hossain A."/>
            <person name="Karabika E."/>
            <person name="Karaffa L."/>
            <person name="Karanyi Z."/>
            <person name="Krasevec N."/>
            <person name="Kuo A."/>
            <person name="Kusch H."/>
            <person name="LaButti K."/>
            <person name="Lagendijk E.L."/>
            <person name="Lapidus A."/>
            <person name="Levasseur A."/>
            <person name="Lindquist E."/>
            <person name="Lipzen A."/>
            <person name="Logrieco A.F."/>
            <person name="MacCabe A."/>
            <person name="Maekelae M.R."/>
            <person name="Malavazi I."/>
            <person name="Melin P."/>
            <person name="Meyer V."/>
            <person name="Mielnichuk N."/>
            <person name="Miskei M."/>
            <person name="Molnar A.P."/>
            <person name="Mule G."/>
            <person name="Ngan C.Y."/>
            <person name="Orejas M."/>
            <person name="Orosz E."/>
            <person name="Ouedraogo J.P."/>
            <person name="Overkamp K.M."/>
            <person name="Park H.-S."/>
            <person name="Perrone G."/>
            <person name="Piumi F."/>
            <person name="Punt P.J."/>
            <person name="Ram A.F."/>
            <person name="Ramon A."/>
            <person name="Rauscher S."/>
            <person name="Record E."/>
            <person name="Riano-Pachon D.M."/>
            <person name="Robert V."/>
            <person name="Roehrig J."/>
            <person name="Ruller R."/>
            <person name="Salamov A."/>
            <person name="Salih N.S."/>
            <person name="Samson R.A."/>
            <person name="Sandor E."/>
            <person name="Sanguinetti M."/>
            <person name="Schuetze T."/>
            <person name="Sepcic K."/>
            <person name="Shelest E."/>
            <person name="Sherlock G."/>
            <person name="Sophianopoulou V."/>
            <person name="Squina F.M."/>
            <person name="Sun H."/>
            <person name="Susca A."/>
            <person name="Todd R.B."/>
            <person name="Tsang A."/>
            <person name="Unkles S.E."/>
            <person name="van de Wiele N."/>
            <person name="van Rossen-Uffink D."/>
            <person name="Oliveira J.V."/>
            <person name="Vesth T.C."/>
            <person name="Visser J."/>
            <person name="Yu J.-H."/>
            <person name="Zhou M."/>
            <person name="Andersen M.R."/>
            <person name="Archer D.B."/>
            <person name="Baker S.E."/>
            <person name="Benoit I."/>
            <person name="Brakhage A.A."/>
            <person name="Braus G.H."/>
            <person name="Fischer R."/>
            <person name="Frisvad J.C."/>
            <person name="Goldman G.H."/>
            <person name="Houbraken J."/>
            <person name="Oakley B."/>
            <person name="Pocsi I."/>
            <person name="Scazzocchio C."/>
            <person name="Seiboth B."/>
            <person name="vanKuyk P.A."/>
            <person name="Wortman J."/>
            <person name="Dyer P.S."/>
            <person name="Grigoriev I.V."/>
        </authorList>
    </citation>
    <scope>NUCLEOTIDE SEQUENCE [LARGE SCALE GENOMIC DNA]</scope>
    <source>
        <strain evidence="2">DTO 134E9</strain>
    </source>
</reference>
<evidence type="ECO:0000313" key="2">
    <source>
        <dbReference type="Proteomes" id="UP000184383"/>
    </source>
</evidence>